<name>A0AAV9K1Z4_9SOLN</name>
<comment type="caution">
    <text evidence="2">The sequence shown here is derived from an EMBL/GenBank/DDBJ whole genome shotgun (WGS) entry which is preliminary data.</text>
</comment>
<dbReference type="PANTHER" id="PTHR33437:SF2">
    <property type="entry name" value="OS06G0361200 PROTEIN"/>
    <property type="match status" value="1"/>
</dbReference>
<evidence type="ECO:0000259" key="1">
    <source>
        <dbReference type="Pfam" id="PF03732"/>
    </source>
</evidence>
<evidence type="ECO:0000313" key="2">
    <source>
        <dbReference type="EMBL" id="KAK4707193.1"/>
    </source>
</evidence>
<reference evidence="2 3" key="1">
    <citation type="submission" date="2023-10" db="EMBL/GenBank/DDBJ databases">
        <title>Genome-Wide Identification Analysis in wild type Solanum Pinnatisectum Reveals Some Genes Defensing Phytophthora Infestans.</title>
        <authorList>
            <person name="Sun C."/>
        </authorList>
    </citation>
    <scope>NUCLEOTIDE SEQUENCE [LARGE SCALE GENOMIC DNA]</scope>
    <source>
        <strain evidence="2">LQN</strain>
        <tissue evidence="2">Leaf</tissue>
    </source>
</reference>
<dbReference type="AlphaFoldDB" id="A0AAV9K1Z4"/>
<proteinExistence type="predicted"/>
<keyword evidence="3" id="KW-1185">Reference proteome</keyword>
<sequence length="371" mass="43355">MYAKPYTARIDNFKMPAGYQPPKFQQFDGKGNPKQHVAHFFVPSLKGNAFDWYTDLEPNSIDSWDQLEHEFLNRFYSTRRKVSMVELTNTCQRKDEPVIDFINRWRNASLNCKDMLSEASAIEMCIQGMHWELLYILQGIKPKSFEDLATRAHDMELSMSSVGKDITFVHDPRKGRDKQEPKRLRKFVLRSDNKESMNVKVSPTKFTTKEGMKQNVKMTFQARTDQKSTLGEMQGKKYPFLDSDVFEIFDELLELKLIELPEMKRPDEVGKLMTQYCKFHRLMSHPLEKCFVVKDRVMWLVNENKIVLDDEKASSNQISITFGSLDPIQIYISEKHEELLEQNKSQVNIDGDEGWILVAKMQQVKLMKGII</sequence>
<dbReference type="PANTHER" id="PTHR33437">
    <property type="entry name" value="OS06G0361200 PROTEIN"/>
    <property type="match status" value="1"/>
</dbReference>
<protein>
    <recommendedName>
        <fullName evidence="1">Retrotransposon gag domain-containing protein</fullName>
    </recommendedName>
</protein>
<accession>A0AAV9K1Z4</accession>
<dbReference type="Proteomes" id="UP001311915">
    <property type="component" value="Unassembled WGS sequence"/>
</dbReference>
<dbReference type="EMBL" id="JAWPEI010000024">
    <property type="protein sequence ID" value="KAK4707193.1"/>
    <property type="molecule type" value="Genomic_DNA"/>
</dbReference>
<evidence type="ECO:0000313" key="3">
    <source>
        <dbReference type="Proteomes" id="UP001311915"/>
    </source>
</evidence>
<gene>
    <name evidence="2" type="ORF">R3W88_033245</name>
</gene>
<dbReference type="InterPro" id="IPR005162">
    <property type="entry name" value="Retrotrans_gag_dom"/>
</dbReference>
<dbReference type="Pfam" id="PF03732">
    <property type="entry name" value="Retrotrans_gag"/>
    <property type="match status" value="1"/>
</dbReference>
<organism evidence="2 3">
    <name type="scientific">Solanum pinnatisectum</name>
    <name type="common">tansyleaf nightshade</name>
    <dbReference type="NCBI Taxonomy" id="50273"/>
    <lineage>
        <taxon>Eukaryota</taxon>
        <taxon>Viridiplantae</taxon>
        <taxon>Streptophyta</taxon>
        <taxon>Embryophyta</taxon>
        <taxon>Tracheophyta</taxon>
        <taxon>Spermatophyta</taxon>
        <taxon>Magnoliopsida</taxon>
        <taxon>eudicotyledons</taxon>
        <taxon>Gunneridae</taxon>
        <taxon>Pentapetalae</taxon>
        <taxon>asterids</taxon>
        <taxon>lamiids</taxon>
        <taxon>Solanales</taxon>
        <taxon>Solanaceae</taxon>
        <taxon>Solanoideae</taxon>
        <taxon>Solaneae</taxon>
        <taxon>Solanum</taxon>
    </lineage>
</organism>
<feature type="domain" description="Retrotransposon gag" evidence="1">
    <location>
        <begin position="40"/>
        <end position="130"/>
    </location>
</feature>